<organism evidence="4 5">
    <name type="scientific">Candidatus Falkowbacteria bacterium CG1_02_41_21</name>
    <dbReference type="NCBI Taxonomy" id="1805147"/>
    <lineage>
        <taxon>Bacteria</taxon>
        <taxon>Candidatus Falkowiibacteriota</taxon>
    </lineage>
</organism>
<evidence type="ECO:0000313" key="4">
    <source>
        <dbReference type="EMBL" id="OIO07057.1"/>
    </source>
</evidence>
<feature type="chain" id="PRO_5012068684" description="Peptidase C39-like domain-containing protein" evidence="2">
    <location>
        <begin position="31"/>
        <end position="404"/>
    </location>
</feature>
<gene>
    <name evidence="4" type="ORF">AUJ35_02900</name>
</gene>
<feature type="signal peptide" evidence="2">
    <location>
        <begin position="1"/>
        <end position="30"/>
    </location>
</feature>
<dbReference type="Pfam" id="PF13529">
    <property type="entry name" value="Peptidase_C39_2"/>
    <property type="match status" value="1"/>
</dbReference>
<keyword evidence="2" id="KW-0732">Signal</keyword>
<dbReference type="Proteomes" id="UP000182860">
    <property type="component" value="Unassembled WGS sequence"/>
</dbReference>
<evidence type="ECO:0000256" key="2">
    <source>
        <dbReference type="SAM" id="SignalP"/>
    </source>
</evidence>
<dbReference type="EMBL" id="MNUV01000052">
    <property type="protein sequence ID" value="OIO07057.1"/>
    <property type="molecule type" value="Genomic_DNA"/>
</dbReference>
<feature type="transmembrane region" description="Helical" evidence="1">
    <location>
        <begin position="134"/>
        <end position="155"/>
    </location>
</feature>
<feature type="transmembrane region" description="Helical" evidence="1">
    <location>
        <begin position="98"/>
        <end position="122"/>
    </location>
</feature>
<evidence type="ECO:0000313" key="5">
    <source>
        <dbReference type="Proteomes" id="UP000182860"/>
    </source>
</evidence>
<accession>A0A1J4T6Q1</accession>
<name>A0A1J4T6Q1_9BACT</name>
<evidence type="ECO:0000256" key="1">
    <source>
        <dbReference type="SAM" id="Phobius"/>
    </source>
</evidence>
<sequence length="404" mass="43085">MKKVWTRKNKVLFIFLFLGTMLICPIVASAQTNTSTTPVSTPAATTKKPFITLDPILKLQVKIPGLDKLASDTPAICTTEGDRTSCSLPWISIYIKAIYNYAMGIVGILAALALMIGGVIYLTSTGNATRISEAKSWITGALTGMLIMFTSYVLLNEVNPDLVGFKSIKLSVVEDTFNLPEEAQIEGPTSISSSHGVPLFRQCSEEGKKIVYNEKNKICPSNGGKDEKKYGTQANPVSPYNGNPNLCTSGCGVLSTFMAVNKFTSVTDLQAFTRQAEQQGARVCGSGSAGTGLIKLAKYYNLQAGDTGGVEGIKQKLDEGCVVVIAVSAANKPNCKFTGGGHFIALTGWREKDNLIADVNDPAGGSGYPYKGGCTATNIECKTWISLNDWGGCGLSQHFYVCGE</sequence>
<feature type="domain" description="Peptidase C39-like" evidence="3">
    <location>
        <begin position="237"/>
        <end position="362"/>
    </location>
</feature>
<comment type="caution">
    <text evidence="4">The sequence shown here is derived from an EMBL/GenBank/DDBJ whole genome shotgun (WGS) entry which is preliminary data.</text>
</comment>
<keyword evidence="1" id="KW-0472">Membrane</keyword>
<proteinExistence type="predicted"/>
<keyword evidence="1" id="KW-1133">Transmembrane helix</keyword>
<reference evidence="4 5" key="1">
    <citation type="journal article" date="2016" name="Environ. Microbiol.">
        <title>Genomic resolution of a cold subsurface aquifer community provides metabolic insights for novel microbes adapted to high CO concentrations.</title>
        <authorList>
            <person name="Probst A.J."/>
            <person name="Castelle C.J."/>
            <person name="Singh A."/>
            <person name="Brown C.T."/>
            <person name="Anantharaman K."/>
            <person name="Sharon I."/>
            <person name="Hug L.A."/>
            <person name="Burstein D."/>
            <person name="Emerson J.B."/>
            <person name="Thomas B.C."/>
            <person name="Banfield J.F."/>
        </authorList>
    </citation>
    <scope>NUCLEOTIDE SEQUENCE [LARGE SCALE GENOMIC DNA]</scope>
    <source>
        <strain evidence="4">CG1_02_41_21</strain>
    </source>
</reference>
<evidence type="ECO:0000259" key="3">
    <source>
        <dbReference type="Pfam" id="PF13529"/>
    </source>
</evidence>
<dbReference type="InterPro" id="IPR039564">
    <property type="entry name" value="Peptidase_C39-like"/>
</dbReference>
<protein>
    <recommendedName>
        <fullName evidence="3">Peptidase C39-like domain-containing protein</fullName>
    </recommendedName>
</protein>
<dbReference type="AlphaFoldDB" id="A0A1J4T6Q1"/>
<keyword evidence="1" id="KW-0812">Transmembrane</keyword>